<dbReference type="Proteomes" id="UP001154322">
    <property type="component" value="Unassembled WGS sequence"/>
</dbReference>
<evidence type="ECO:0000313" key="1">
    <source>
        <dbReference type="EMBL" id="CAH8244206.1"/>
    </source>
</evidence>
<protein>
    <submittedName>
        <fullName evidence="1">Uncharacterized protein</fullName>
    </submittedName>
</protein>
<reference evidence="1" key="1">
    <citation type="submission" date="2022-06" db="EMBL/GenBank/DDBJ databases">
        <authorList>
            <person name="Dietemann V."/>
            <person name="Ory F."/>
            <person name="Dainat B."/>
            <person name="Oberhansli S."/>
        </authorList>
    </citation>
    <scope>NUCLEOTIDE SEQUENCE</scope>
    <source>
        <strain evidence="1">Ena-SAMPLE-TAB-26-04-2022-14:26:32:270-5432</strain>
    </source>
</reference>
<evidence type="ECO:0000313" key="2">
    <source>
        <dbReference type="Proteomes" id="UP001154322"/>
    </source>
</evidence>
<keyword evidence="2" id="KW-1185">Reference proteome</keyword>
<sequence>MELLQIGIIFADLLLFLSVRPEIAALLQDSLLAADMIMRILQICSIFWELCRCSKLANRIEQLETAATQS</sequence>
<comment type="caution">
    <text evidence="1">The sequence shown here is derived from an EMBL/GenBank/DDBJ whole genome shotgun (WGS) entry which is preliminary data.</text>
</comment>
<name>A0ABN8TZJ1_9BACL</name>
<dbReference type="EMBL" id="CALYLO010000001">
    <property type="protein sequence ID" value="CAH8244206.1"/>
    <property type="molecule type" value="Genomic_DNA"/>
</dbReference>
<gene>
    <name evidence="1" type="ORF">WJ0W_001444</name>
</gene>
<proteinExistence type="predicted"/>
<organism evidence="1 2">
    <name type="scientific">Paenibacillus melissococcoides</name>
    <dbReference type="NCBI Taxonomy" id="2912268"/>
    <lineage>
        <taxon>Bacteria</taxon>
        <taxon>Bacillati</taxon>
        <taxon>Bacillota</taxon>
        <taxon>Bacilli</taxon>
        <taxon>Bacillales</taxon>
        <taxon>Paenibacillaceae</taxon>
        <taxon>Paenibacillus</taxon>
    </lineage>
</organism>
<accession>A0ABN8TZJ1</accession>